<keyword evidence="3" id="KW-0813">Transport</keyword>
<evidence type="ECO:0000256" key="10">
    <source>
        <dbReference type="SAM" id="Phobius"/>
    </source>
</evidence>
<reference evidence="12 13" key="1">
    <citation type="journal article" date="2014" name="Am. J. Bot.">
        <title>Genome assembly and annotation for red clover (Trifolium pratense; Fabaceae).</title>
        <authorList>
            <person name="Istvanek J."/>
            <person name="Jaros M."/>
            <person name="Krenek A."/>
            <person name="Repkova J."/>
        </authorList>
    </citation>
    <scope>NUCLEOTIDE SEQUENCE [LARGE SCALE GENOMIC DNA]</scope>
    <source>
        <strain evidence="13">cv. Tatra</strain>
        <tissue evidence="12">Young leaves</tissue>
    </source>
</reference>
<dbReference type="Pfam" id="PF00005">
    <property type="entry name" value="ABC_tran"/>
    <property type="match status" value="1"/>
</dbReference>
<dbReference type="SUPFAM" id="SSF52540">
    <property type="entry name" value="P-loop containing nucleoside triphosphate hydrolases"/>
    <property type="match status" value="1"/>
</dbReference>
<evidence type="ECO:0000313" key="12">
    <source>
        <dbReference type="EMBL" id="PNY12053.1"/>
    </source>
</evidence>
<evidence type="ECO:0000256" key="3">
    <source>
        <dbReference type="ARBA" id="ARBA00022448"/>
    </source>
</evidence>
<protein>
    <submittedName>
        <fullName evidence="12">ABC transporter G family member 11-like protein</fullName>
    </submittedName>
</protein>
<name>A0A2K3P9U0_TRIPR</name>
<proteinExistence type="inferred from homology"/>
<dbReference type="PANTHER" id="PTHR48042">
    <property type="entry name" value="ABC TRANSPORTER G FAMILY MEMBER 11"/>
    <property type="match status" value="1"/>
</dbReference>
<dbReference type="PROSITE" id="PS00211">
    <property type="entry name" value="ABC_TRANSPORTER_1"/>
    <property type="match status" value="1"/>
</dbReference>
<organism evidence="12 13">
    <name type="scientific">Trifolium pratense</name>
    <name type="common">Red clover</name>
    <dbReference type="NCBI Taxonomy" id="57577"/>
    <lineage>
        <taxon>Eukaryota</taxon>
        <taxon>Viridiplantae</taxon>
        <taxon>Streptophyta</taxon>
        <taxon>Embryophyta</taxon>
        <taxon>Tracheophyta</taxon>
        <taxon>Spermatophyta</taxon>
        <taxon>Magnoliopsida</taxon>
        <taxon>eudicotyledons</taxon>
        <taxon>Gunneridae</taxon>
        <taxon>Pentapetalae</taxon>
        <taxon>rosids</taxon>
        <taxon>fabids</taxon>
        <taxon>Fabales</taxon>
        <taxon>Fabaceae</taxon>
        <taxon>Papilionoideae</taxon>
        <taxon>50 kb inversion clade</taxon>
        <taxon>NPAAA clade</taxon>
        <taxon>Hologalegina</taxon>
        <taxon>IRL clade</taxon>
        <taxon>Trifolieae</taxon>
        <taxon>Trifolium</taxon>
    </lineage>
</organism>
<dbReference type="Pfam" id="PF19055">
    <property type="entry name" value="ABC2_membrane_7"/>
    <property type="match status" value="1"/>
</dbReference>
<feature type="transmembrane region" description="Helical" evidence="10">
    <location>
        <begin position="582"/>
        <end position="602"/>
    </location>
</feature>
<accession>A0A2K3P9U0</accession>
<feature type="transmembrane region" description="Helical" evidence="10">
    <location>
        <begin position="388"/>
        <end position="409"/>
    </location>
</feature>
<dbReference type="PROSITE" id="PS50893">
    <property type="entry name" value="ABC_TRANSPORTER_2"/>
    <property type="match status" value="1"/>
</dbReference>
<comment type="caution">
    <text evidence="12">The sequence shown here is derived from an EMBL/GenBank/DDBJ whole genome shotgun (WGS) entry which is preliminary data.</text>
</comment>
<dbReference type="GO" id="GO:0140359">
    <property type="term" value="F:ABC-type transporter activity"/>
    <property type="evidence" value="ECO:0007669"/>
    <property type="project" value="InterPro"/>
</dbReference>
<keyword evidence="4 10" id="KW-0812">Transmembrane</keyword>
<dbReference type="STRING" id="57577.A0A2K3P9U0"/>
<dbReference type="EMBL" id="ASHM01005006">
    <property type="protein sequence ID" value="PNY12053.1"/>
    <property type="molecule type" value="Genomic_DNA"/>
</dbReference>
<dbReference type="InterPro" id="IPR013525">
    <property type="entry name" value="ABC2_TM"/>
</dbReference>
<evidence type="ECO:0000256" key="1">
    <source>
        <dbReference type="ARBA" id="ARBA00004141"/>
    </source>
</evidence>
<keyword evidence="8 10" id="KW-0472">Membrane</keyword>
<evidence type="ECO:0000256" key="6">
    <source>
        <dbReference type="ARBA" id="ARBA00022840"/>
    </source>
</evidence>
<evidence type="ECO:0000256" key="7">
    <source>
        <dbReference type="ARBA" id="ARBA00022989"/>
    </source>
</evidence>
<feature type="transmembrane region" description="Helical" evidence="10">
    <location>
        <begin position="493"/>
        <end position="513"/>
    </location>
</feature>
<keyword evidence="7 10" id="KW-1133">Transmembrane helix</keyword>
<feature type="transmembrane region" description="Helical" evidence="10">
    <location>
        <begin position="354"/>
        <end position="376"/>
    </location>
</feature>
<evidence type="ECO:0000259" key="11">
    <source>
        <dbReference type="PROSITE" id="PS50893"/>
    </source>
</evidence>
<feature type="transmembrane region" description="Helical" evidence="10">
    <location>
        <begin position="465"/>
        <end position="487"/>
    </location>
</feature>
<evidence type="ECO:0000256" key="5">
    <source>
        <dbReference type="ARBA" id="ARBA00022741"/>
    </source>
</evidence>
<feature type="transmembrane region" description="Helical" evidence="10">
    <location>
        <begin position="429"/>
        <end position="453"/>
    </location>
</feature>
<dbReference type="PANTHER" id="PTHR48042:SF14">
    <property type="entry name" value="WHITE-BROWN-COMPLEX ABC TRANSPORTER FAMILY PROTEIN"/>
    <property type="match status" value="1"/>
</dbReference>
<evidence type="ECO:0000256" key="8">
    <source>
        <dbReference type="ARBA" id="ARBA00023136"/>
    </source>
</evidence>
<evidence type="ECO:0000256" key="2">
    <source>
        <dbReference type="ARBA" id="ARBA00005814"/>
    </source>
</evidence>
<evidence type="ECO:0000313" key="13">
    <source>
        <dbReference type="Proteomes" id="UP000236291"/>
    </source>
</evidence>
<keyword evidence="5" id="KW-0547">Nucleotide-binding</keyword>
<dbReference type="Proteomes" id="UP000236291">
    <property type="component" value="Unassembled WGS sequence"/>
</dbReference>
<reference evidence="12 13" key="2">
    <citation type="journal article" date="2017" name="Front. Plant Sci.">
        <title>Gene Classification and Mining of Molecular Markers Useful in Red Clover (Trifolium pratense) Breeding.</title>
        <authorList>
            <person name="Istvanek J."/>
            <person name="Dluhosova J."/>
            <person name="Dluhos P."/>
            <person name="Patkova L."/>
            <person name="Nedelnik J."/>
            <person name="Repkova J."/>
        </authorList>
    </citation>
    <scope>NUCLEOTIDE SEQUENCE [LARGE SCALE GENOMIC DNA]</scope>
    <source>
        <strain evidence="13">cv. Tatra</strain>
        <tissue evidence="12">Young leaves</tissue>
    </source>
</reference>
<dbReference type="InterPro" id="IPR003593">
    <property type="entry name" value="AAA+_ATPase"/>
</dbReference>
<gene>
    <name evidence="12" type="ORF">L195_g008674</name>
</gene>
<dbReference type="InterPro" id="IPR017871">
    <property type="entry name" value="ABC_transporter-like_CS"/>
</dbReference>
<dbReference type="InterPro" id="IPR043926">
    <property type="entry name" value="ABCG_dom"/>
</dbReference>
<evidence type="ECO:0000256" key="4">
    <source>
        <dbReference type="ARBA" id="ARBA00022692"/>
    </source>
</evidence>
<sequence>MGGHDGEKGGITVTWENLEAIVTNGKNRKIILHGLTGYAQPGKLLAVMGPSGCGKSTFLDALAGRLKSNIQQSGNILINGKKQTLAYGTSGYVTQDDAMPSTLTAGETLYYSAQLQFPNSMSIAEKKKQADITLREMGLQDAINTRVGGYGSKGLSGGQKRRLSICIEILTHPRLLFLDEPTSGLDSAASYYVMSRIASLSLRDGIQRTIVASIHQPSSEVFELFHDLCLLSSGETVYFGPASEANQFYASNGFPCPTLYNPSDHYLRIINKDFEQDTEEGFGKGVITEEAIGILVNSYKASEIKSQVQIEVTKISESDLGAIRNRRIHAPFQTQCMVLIKRSSLQLYRDISNYWLRLAVFIASAISLGSIFYHVGTSNPSIQVRGSLISFFISLVSFMTLVGGFSPLIEEMKVFERERLNGHYGISAFLIGNILSAIPYMLMISLISGVIICYLSGLHKGLEHYLYFASILFAIMMWVESLMMVVGSIFPNFVMGVIIAGGVEGLAILTGGFYRHPNDLPKPLWKYPCYYISFLTYAIQGSFKNEFEGLTFAGYQDGGTTTVSGKDILTGTWHVQMGHSKWVDLVIMFGMIVVYRVLFLVINKVKEKSKPTPTINGPRAKTFSRTNMDEP</sequence>
<dbReference type="InterPro" id="IPR027417">
    <property type="entry name" value="P-loop_NTPase"/>
</dbReference>
<dbReference type="SMART" id="SM00382">
    <property type="entry name" value="AAA"/>
    <property type="match status" value="1"/>
</dbReference>
<dbReference type="FunFam" id="3.40.50.300:FF:001533">
    <property type="entry name" value="ABC transporter G family member 11"/>
    <property type="match status" value="1"/>
</dbReference>
<feature type="domain" description="ABC transporter" evidence="11">
    <location>
        <begin position="13"/>
        <end position="258"/>
    </location>
</feature>
<dbReference type="GO" id="GO:0016887">
    <property type="term" value="F:ATP hydrolysis activity"/>
    <property type="evidence" value="ECO:0007669"/>
    <property type="project" value="InterPro"/>
</dbReference>
<dbReference type="GO" id="GO:0005524">
    <property type="term" value="F:ATP binding"/>
    <property type="evidence" value="ECO:0007669"/>
    <property type="project" value="UniProtKB-KW"/>
</dbReference>
<comment type="subcellular location">
    <subcellularLocation>
        <location evidence="1">Membrane</location>
        <topology evidence="1">Multi-pass membrane protein</topology>
    </subcellularLocation>
</comment>
<keyword evidence="6" id="KW-0067">ATP-binding</keyword>
<dbReference type="AlphaFoldDB" id="A0A2K3P9U0"/>
<dbReference type="InterPro" id="IPR052215">
    <property type="entry name" value="Plant_ABCG"/>
</dbReference>
<dbReference type="Gene3D" id="3.40.50.300">
    <property type="entry name" value="P-loop containing nucleotide triphosphate hydrolases"/>
    <property type="match status" value="1"/>
</dbReference>
<feature type="region of interest" description="Disordered" evidence="9">
    <location>
        <begin position="610"/>
        <end position="631"/>
    </location>
</feature>
<dbReference type="InterPro" id="IPR003439">
    <property type="entry name" value="ABC_transporter-like_ATP-bd"/>
</dbReference>
<dbReference type="Pfam" id="PF01061">
    <property type="entry name" value="ABC2_membrane"/>
    <property type="match status" value="1"/>
</dbReference>
<comment type="similarity">
    <text evidence="2">Belongs to the ABC transporter superfamily. ABCG family. Eye pigment precursor importer (TC 3.A.1.204) subfamily.</text>
</comment>
<evidence type="ECO:0000256" key="9">
    <source>
        <dbReference type="SAM" id="MobiDB-lite"/>
    </source>
</evidence>
<dbReference type="GO" id="GO:0016020">
    <property type="term" value="C:membrane"/>
    <property type="evidence" value="ECO:0007669"/>
    <property type="project" value="UniProtKB-SubCell"/>
</dbReference>